<dbReference type="InParanoid" id="K3YFI2"/>
<dbReference type="Proteomes" id="UP000004995">
    <property type="component" value="Unassembled WGS sequence"/>
</dbReference>
<organism evidence="1 2">
    <name type="scientific">Setaria italica</name>
    <name type="common">Foxtail millet</name>
    <name type="synonym">Panicum italicum</name>
    <dbReference type="NCBI Taxonomy" id="4555"/>
    <lineage>
        <taxon>Eukaryota</taxon>
        <taxon>Viridiplantae</taxon>
        <taxon>Streptophyta</taxon>
        <taxon>Embryophyta</taxon>
        <taxon>Tracheophyta</taxon>
        <taxon>Spermatophyta</taxon>
        <taxon>Magnoliopsida</taxon>
        <taxon>Liliopsida</taxon>
        <taxon>Poales</taxon>
        <taxon>Poaceae</taxon>
        <taxon>PACMAD clade</taxon>
        <taxon>Panicoideae</taxon>
        <taxon>Panicodae</taxon>
        <taxon>Paniceae</taxon>
        <taxon>Cenchrinae</taxon>
        <taxon>Setaria</taxon>
    </lineage>
</organism>
<dbReference type="AlphaFoldDB" id="K3YFI2"/>
<reference evidence="1" key="2">
    <citation type="submission" date="2018-08" db="UniProtKB">
        <authorList>
            <consortium name="EnsemblPlants"/>
        </authorList>
    </citation>
    <scope>IDENTIFICATION</scope>
    <source>
        <strain evidence="1">Yugu1</strain>
    </source>
</reference>
<dbReference type="Gramene" id="KQK97799">
    <property type="protein sequence ID" value="KQK97799"/>
    <property type="gene ID" value="SETIT_013000mg"/>
</dbReference>
<dbReference type="HOGENOM" id="CLU_3320965_0_0_1"/>
<evidence type="ECO:0000313" key="1">
    <source>
        <dbReference type="EnsemblPlants" id="KQK97799"/>
    </source>
</evidence>
<protein>
    <submittedName>
        <fullName evidence="1">Uncharacterized protein</fullName>
    </submittedName>
</protein>
<name>K3YFI2_SETIT</name>
<dbReference type="EnsemblPlants" id="KQK97799">
    <property type="protein sequence ID" value="KQK97799"/>
    <property type="gene ID" value="SETIT_013000mg"/>
</dbReference>
<accession>K3YFI2</accession>
<reference evidence="2" key="1">
    <citation type="journal article" date="2012" name="Nat. Biotechnol.">
        <title>Reference genome sequence of the model plant Setaria.</title>
        <authorList>
            <person name="Bennetzen J.L."/>
            <person name="Schmutz J."/>
            <person name="Wang H."/>
            <person name="Percifield R."/>
            <person name="Hawkins J."/>
            <person name="Pontaroli A.C."/>
            <person name="Estep M."/>
            <person name="Feng L."/>
            <person name="Vaughn J.N."/>
            <person name="Grimwood J."/>
            <person name="Jenkins J."/>
            <person name="Barry K."/>
            <person name="Lindquist E."/>
            <person name="Hellsten U."/>
            <person name="Deshpande S."/>
            <person name="Wang X."/>
            <person name="Wu X."/>
            <person name="Mitros T."/>
            <person name="Triplett J."/>
            <person name="Yang X."/>
            <person name="Ye C.Y."/>
            <person name="Mauro-Herrera M."/>
            <person name="Wang L."/>
            <person name="Li P."/>
            <person name="Sharma M."/>
            <person name="Sharma R."/>
            <person name="Ronald P.C."/>
            <person name="Panaud O."/>
            <person name="Kellogg E.A."/>
            <person name="Brutnell T.P."/>
            <person name="Doust A.N."/>
            <person name="Tuskan G.A."/>
            <person name="Rokhsar D."/>
            <person name="Devos K.M."/>
        </authorList>
    </citation>
    <scope>NUCLEOTIDE SEQUENCE [LARGE SCALE GENOMIC DNA]</scope>
    <source>
        <strain evidence="2">cv. Yugu1</strain>
    </source>
</reference>
<evidence type="ECO:0000313" key="2">
    <source>
        <dbReference type="Proteomes" id="UP000004995"/>
    </source>
</evidence>
<sequence>MISTLFEGTFGSLVMNIRVGDQFCGELVPFVLAIMNVEF</sequence>
<dbReference type="EMBL" id="AGNK02004399">
    <property type="status" value="NOT_ANNOTATED_CDS"/>
    <property type="molecule type" value="Genomic_DNA"/>
</dbReference>
<proteinExistence type="predicted"/>
<keyword evidence="2" id="KW-1185">Reference proteome</keyword>